<keyword evidence="2 5" id="KW-0728">SH3 domain</keyword>
<protein>
    <submittedName>
        <fullName evidence="11">Dedicator of cytokinesis protein 4</fullName>
    </submittedName>
</protein>
<reference evidence="11" key="1">
    <citation type="submission" date="2021-10" db="EMBL/GenBank/DDBJ databases">
        <title>Tropical sea cucumber genome reveals ecological adaptation and Cuvierian tubules defense mechanism.</title>
        <authorList>
            <person name="Chen T."/>
        </authorList>
    </citation>
    <scope>NUCLEOTIDE SEQUENCE</scope>
    <source>
        <strain evidence="11">Nanhai2018</strain>
        <tissue evidence="11">Muscle</tissue>
    </source>
</reference>
<comment type="caution">
    <text evidence="11">The sequence shown here is derived from an EMBL/GenBank/DDBJ whole genome shotgun (WGS) entry which is preliminary data.</text>
</comment>
<dbReference type="Pfam" id="PF20421">
    <property type="entry name" value="DHR-2_Lobe_C"/>
    <property type="match status" value="1"/>
</dbReference>
<dbReference type="Pfam" id="PF20422">
    <property type="entry name" value="DHR-2_Lobe_B"/>
    <property type="match status" value="1"/>
</dbReference>
<dbReference type="PROSITE" id="PS51651">
    <property type="entry name" value="DOCKER"/>
    <property type="match status" value="1"/>
</dbReference>
<dbReference type="Gene3D" id="2.60.40.150">
    <property type="entry name" value="C2 domain"/>
    <property type="match status" value="1"/>
</dbReference>
<evidence type="ECO:0000259" key="8">
    <source>
        <dbReference type="PROSITE" id="PS50002"/>
    </source>
</evidence>
<dbReference type="GO" id="GO:0005886">
    <property type="term" value="C:plasma membrane"/>
    <property type="evidence" value="ECO:0007669"/>
    <property type="project" value="TreeGrafter"/>
</dbReference>
<dbReference type="OrthoDB" id="18896at2759"/>
<gene>
    <name evidence="11" type="ORF">HOLleu_06621</name>
</gene>
<dbReference type="InterPro" id="IPR046773">
    <property type="entry name" value="DOCKER_Lobe_C"/>
</dbReference>
<dbReference type="CDD" id="cd11684">
    <property type="entry name" value="DHR2_DOCK"/>
    <property type="match status" value="1"/>
</dbReference>
<dbReference type="InterPro" id="IPR046770">
    <property type="entry name" value="DOCKER_Lobe_B"/>
</dbReference>
<feature type="compositionally biased region" description="Low complexity" evidence="7">
    <location>
        <begin position="1773"/>
        <end position="1801"/>
    </location>
</feature>
<dbReference type="PROSITE" id="PS51650">
    <property type="entry name" value="C2_DOCK"/>
    <property type="match status" value="1"/>
</dbReference>
<dbReference type="InterPro" id="IPR026791">
    <property type="entry name" value="DOCK"/>
</dbReference>
<dbReference type="InterPro" id="IPR043162">
    <property type="entry name" value="DOCK_C_lobe_C"/>
</dbReference>
<feature type="compositionally biased region" description="Polar residues" evidence="7">
    <location>
        <begin position="1850"/>
        <end position="1862"/>
    </location>
</feature>
<evidence type="ECO:0000259" key="10">
    <source>
        <dbReference type="PROSITE" id="PS51651"/>
    </source>
</evidence>
<feature type="compositionally biased region" description="Polar residues" evidence="7">
    <location>
        <begin position="1632"/>
        <end position="1645"/>
    </location>
</feature>
<comment type="similarity">
    <text evidence="6">Belongs to the DOCK family.</text>
</comment>
<dbReference type="SUPFAM" id="SSF50044">
    <property type="entry name" value="SH3-domain"/>
    <property type="match status" value="1"/>
</dbReference>
<dbReference type="PANTHER" id="PTHR45653">
    <property type="entry name" value="DEDICATOR OF CYTOKINESIS"/>
    <property type="match status" value="1"/>
</dbReference>
<evidence type="ECO:0000256" key="2">
    <source>
        <dbReference type="ARBA" id="ARBA00022443"/>
    </source>
</evidence>
<dbReference type="Gene3D" id="2.30.30.40">
    <property type="entry name" value="SH3 Domains"/>
    <property type="match status" value="1"/>
</dbReference>
<dbReference type="InterPro" id="IPR056372">
    <property type="entry name" value="TPR_DOCK"/>
</dbReference>
<dbReference type="InterPro" id="IPR032376">
    <property type="entry name" value="DOCK_N"/>
</dbReference>
<dbReference type="InterPro" id="IPR036028">
    <property type="entry name" value="SH3-like_dom_sf"/>
</dbReference>
<evidence type="ECO:0000313" key="11">
    <source>
        <dbReference type="EMBL" id="KAJ8047584.1"/>
    </source>
</evidence>
<dbReference type="InterPro" id="IPR027357">
    <property type="entry name" value="DOCKER_dom"/>
</dbReference>
<evidence type="ECO:0000256" key="3">
    <source>
        <dbReference type="ARBA" id="ARBA00022490"/>
    </source>
</evidence>
<feature type="compositionally biased region" description="Low complexity" evidence="7">
    <location>
        <begin position="1700"/>
        <end position="1740"/>
    </location>
</feature>
<dbReference type="GO" id="GO:0031267">
    <property type="term" value="F:small GTPase binding"/>
    <property type="evidence" value="ECO:0007669"/>
    <property type="project" value="TreeGrafter"/>
</dbReference>
<keyword evidence="12" id="KW-1185">Reference proteome</keyword>
<dbReference type="PANTHER" id="PTHR45653:SF12">
    <property type="entry name" value="SPONGE, ISOFORM E"/>
    <property type="match status" value="1"/>
</dbReference>
<feature type="region of interest" description="Disordered" evidence="7">
    <location>
        <begin position="1842"/>
        <end position="1862"/>
    </location>
</feature>
<dbReference type="GO" id="GO:0007264">
    <property type="term" value="P:small GTPase-mediated signal transduction"/>
    <property type="evidence" value="ECO:0007669"/>
    <property type="project" value="InterPro"/>
</dbReference>
<keyword evidence="3" id="KW-0963">Cytoplasm</keyword>
<dbReference type="InterPro" id="IPR043161">
    <property type="entry name" value="DOCK_C_lobe_A"/>
</dbReference>
<comment type="subcellular location">
    <subcellularLocation>
        <location evidence="1">Cytoplasm</location>
    </subcellularLocation>
</comment>
<evidence type="ECO:0000256" key="5">
    <source>
        <dbReference type="PROSITE-ProRule" id="PRU00192"/>
    </source>
</evidence>
<keyword evidence="4" id="KW-0597">Phosphoprotein</keyword>
<dbReference type="GO" id="GO:0005737">
    <property type="term" value="C:cytoplasm"/>
    <property type="evidence" value="ECO:0007669"/>
    <property type="project" value="UniProtKB-SubCell"/>
</dbReference>
<evidence type="ECO:0000256" key="7">
    <source>
        <dbReference type="SAM" id="MobiDB-lite"/>
    </source>
</evidence>
<feature type="domain" description="C2 DOCK-type" evidence="9">
    <location>
        <begin position="446"/>
        <end position="621"/>
    </location>
</feature>
<dbReference type="InterPro" id="IPR027007">
    <property type="entry name" value="C2_DOCK-type_domain"/>
</dbReference>
<feature type="region of interest" description="Disordered" evidence="7">
    <location>
        <begin position="1630"/>
        <end position="1829"/>
    </location>
</feature>
<dbReference type="Gene3D" id="1.25.40.410">
    <property type="match status" value="1"/>
</dbReference>
<dbReference type="Pfam" id="PF16172">
    <property type="entry name" value="DOCK_N"/>
    <property type="match status" value="1"/>
</dbReference>
<evidence type="ECO:0000313" key="12">
    <source>
        <dbReference type="Proteomes" id="UP001152320"/>
    </source>
</evidence>
<feature type="domain" description="SH3" evidence="8">
    <location>
        <begin position="6"/>
        <end position="67"/>
    </location>
</feature>
<evidence type="ECO:0000256" key="4">
    <source>
        <dbReference type="ARBA" id="ARBA00022553"/>
    </source>
</evidence>
<evidence type="ECO:0000256" key="6">
    <source>
        <dbReference type="PROSITE-ProRule" id="PRU00983"/>
    </source>
</evidence>
<dbReference type="Pfam" id="PF14429">
    <property type="entry name" value="DOCK-C2"/>
    <property type="match status" value="1"/>
</dbReference>
<dbReference type="SMART" id="SM00326">
    <property type="entry name" value="SH3"/>
    <property type="match status" value="1"/>
</dbReference>
<sequence>MWQKVTGKKFGIVVCNFKSGIPHSLALTVGDRVHIKQENGNWYYGHISTDCSAMGLFPASHIHLVAVPPTDRTAQSQPYIETPILEEVVVVLKEWAEIIRGLYANPAFQSQKLPDMRGVFKKLADLRRDILSNQLTVQHQKDAKHSLVRLIAEGNKNLIKYFESIRKESADGISHPLIGLTPTVDGDVVDTESCSIVQLYKIHTDCAKEQSPKDVWTLPRPTSKIEQGQLSLSPPPTKSSRRSAEVPAIYNVHFHLLHFACGVQDNAEVYFALYDGLKKEFISERFLCRFNAHGTPQDTDLIGNIMAVFTDLSLEDLNRELYLTCHIIQKGVKDKKNSSPMVRKPYGCGVDALQELINNVKLDSSDQDKRTCKMKINSPVEHEFYQQHEMIIRTPEKAGRQVPENIGIDYKVQVLQGQFESLIFKRKVPRVRKLGFSEIINPDDQRNDLYVTLEGAKIDKINKPVEVVVAAIDGSGKKIKCICFADSETFQEQYESYISSGGNLMKWNENIKFRMPTTAFSEKENMHIRFEFRTISSKQSKKKLFAIAFIRLTKDDDTTVEDAEHTLFIYKCPDGTELNPNQYINFPASELELSHRSSYASGGSSFTLSQRDSVTVHTLVCSTKLTSNGHVVQLLKWRTNMNKLEHVVNNIQRVPGEDIVVVLSDILDSLFEILDLKKAHLEKPVFRTLVYIINTLNDQRYKSFTSVLDNYLNGQFSSSTLHFFLLSHLTENINRASDEVDFVRDMLLGLQHFFKLIFMSHTNLQSTTVVDQLDIVEKIRDLIDALNKLMSSKHQPLEDLQLIVLQNAVAMYSEMMNMEIYNADEVCQFTVDILESINTKQLSPKLLLAKLNCIIDTVRSPLFQNMSARRVFVRPIVPQLKQHLYHQESVEQCVDILSEMVSLLQSIANEKAMEGDAEKGRDEIDEDIGLISREILENLLDIMNNRMNSQESNKQQEATRTMTCLLTLLSIMQKKHYDDYRKIFPDVAAKQTFLSKVLIGFTSACYTGIFLEKRWVVMNMVCNRVLLRAVKYFCSDLPLSISDGRPLELWREFFKLTATFITQQCLRLEEKYTKAKREQLKKKFGDLRLEMAELMATKWNSLGEHQVKLANDDMIRLFLDVSLVPEAKIRRVVLPLLFDIMKWEWQHEKDLSQLEMVLIDSVDDKVCRDRKGDELYARTFREIMMEKLQGEPWERQGQELVSKVTMLFERLIDYRLSQQQGDNRYLRLSATHSLICFYKDMVVREHIYKRHILSLKNIHLEVDDYYEAACTLQLQAKMLNWGENKKDNELKEMLYGEILEILDKGKVWEPGVEILKELEQQYEYTFFDYPKVSEVLKRRAEFFEKISTSVRQEPVYFKIDFYGSFPHVRSISKDKKSFIFKGAPFDKIDSMLEKLQSDFPKAKLWSKPDPPTESQLADNEQYIEIRAVEPVPPQDSYFVGREEVPREILHYYKHYMIREFKYDKPFHRGEKDKSNEFKTLWLERTIMTTAEELPHLLVWSEIVNIQRYELTPLEKQTEDIESKIQDISNASKYYRSHQNDNLNPFTQVLQGTIDAAVMGGLSKVRECFLSDEYAKEHPDDAEKLENLKELINRQLSVLDEALALHGTLISSELTDLQDLLEKRMKEEFQKAGLTTHSRRVSQMGQSPGGRPRISRTSTGGQGSPFPRTLSQFYVSVPDSAGSSGISPRRQRATVARTGLELESSTEPSTPRSSIGSSSRETSTIAEEPAETSSDQQTQSQETRDSGIGNSSSLLDLDEIPTNSPPVLPPRPRPTSTSSTSSHGSSNFSSSGNSSRPASSESEQVQEEPRPGPPTPWRVALQQARSSTTTDYATLLRRYEWGHLKRKRPLTLSTAPTSQDEQV</sequence>
<dbReference type="InterPro" id="IPR001452">
    <property type="entry name" value="SH3_domain"/>
</dbReference>
<organism evidence="11 12">
    <name type="scientific">Holothuria leucospilota</name>
    <name type="common">Black long sea cucumber</name>
    <name type="synonym">Mertensiothuria leucospilota</name>
    <dbReference type="NCBI Taxonomy" id="206669"/>
    <lineage>
        <taxon>Eukaryota</taxon>
        <taxon>Metazoa</taxon>
        <taxon>Echinodermata</taxon>
        <taxon>Eleutherozoa</taxon>
        <taxon>Echinozoa</taxon>
        <taxon>Holothuroidea</taxon>
        <taxon>Aspidochirotacea</taxon>
        <taxon>Aspidochirotida</taxon>
        <taxon>Holothuriidae</taxon>
        <taxon>Holothuria</taxon>
    </lineage>
</organism>
<dbReference type="InterPro" id="IPR042455">
    <property type="entry name" value="DOCK_N_sub1"/>
</dbReference>
<dbReference type="Pfam" id="PF23554">
    <property type="entry name" value="TPR_DOCK"/>
    <property type="match status" value="1"/>
</dbReference>
<dbReference type="Proteomes" id="UP001152320">
    <property type="component" value="Chromosome 2"/>
</dbReference>
<dbReference type="PROSITE" id="PS50002">
    <property type="entry name" value="SH3"/>
    <property type="match status" value="1"/>
</dbReference>
<evidence type="ECO:0000259" key="9">
    <source>
        <dbReference type="PROSITE" id="PS51650"/>
    </source>
</evidence>
<dbReference type="Gene3D" id="1.20.58.740">
    <property type="match status" value="1"/>
</dbReference>
<feature type="compositionally biased region" description="Pro residues" evidence="7">
    <location>
        <begin position="1762"/>
        <end position="1772"/>
    </location>
</feature>
<name>A0A9Q1CNC7_HOLLE</name>
<dbReference type="EMBL" id="JAIZAY010000002">
    <property type="protein sequence ID" value="KAJ8047584.1"/>
    <property type="molecule type" value="Genomic_DNA"/>
</dbReference>
<accession>A0A9Q1CNC7</accession>
<dbReference type="GO" id="GO:0005085">
    <property type="term" value="F:guanyl-nucleotide exchange factor activity"/>
    <property type="evidence" value="ECO:0007669"/>
    <property type="project" value="InterPro"/>
</dbReference>
<dbReference type="InterPro" id="IPR035892">
    <property type="entry name" value="C2_domain_sf"/>
</dbReference>
<dbReference type="Gene3D" id="1.20.1270.350">
    <property type="entry name" value="Dedicator of cytokinesis N-terminal subdomain"/>
    <property type="match status" value="1"/>
</dbReference>
<proteinExistence type="inferred from homology"/>
<evidence type="ECO:0000256" key="1">
    <source>
        <dbReference type="ARBA" id="ARBA00004496"/>
    </source>
</evidence>
<feature type="domain" description="DOCKER" evidence="10">
    <location>
        <begin position="1167"/>
        <end position="1640"/>
    </location>
</feature>